<organism evidence="1 2">
    <name type="scientific">Rosa chinensis</name>
    <name type="common">China rose</name>
    <dbReference type="NCBI Taxonomy" id="74649"/>
    <lineage>
        <taxon>Eukaryota</taxon>
        <taxon>Viridiplantae</taxon>
        <taxon>Streptophyta</taxon>
        <taxon>Embryophyta</taxon>
        <taxon>Tracheophyta</taxon>
        <taxon>Spermatophyta</taxon>
        <taxon>Magnoliopsida</taxon>
        <taxon>eudicotyledons</taxon>
        <taxon>Gunneridae</taxon>
        <taxon>Pentapetalae</taxon>
        <taxon>rosids</taxon>
        <taxon>fabids</taxon>
        <taxon>Rosales</taxon>
        <taxon>Rosaceae</taxon>
        <taxon>Rosoideae</taxon>
        <taxon>Rosoideae incertae sedis</taxon>
        <taxon>Rosa</taxon>
    </lineage>
</organism>
<evidence type="ECO:0000313" key="1">
    <source>
        <dbReference type="EMBL" id="PRQ48960.1"/>
    </source>
</evidence>
<dbReference type="Gramene" id="PRQ48960">
    <property type="protein sequence ID" value="PRQ48960"/>
    <property type="gene ID" value="RchiOBHm_Chr2g0116571"/>
</dbReference>
<accession>A0A2P6RRA5</accession>
<reference evidence="1 2" key="1">
    <citation type="journal article" date="2018" name="Nat. Genet.">
        <title>The Rosa genome provides new insights in the design of modern roses.</title>
        <authorList>
            <person name="Bendahmane M."/>
        </authorList>
    </citation>
    <scope>NUCLEOTIDE SEQUENCE [LARGE SCALE GENOMIC DNA]</scope>
    <source>
        <strain evidence="2">cv. Old Blush</strain>
    </source>
</reference>
<dbReference type="Proteomes" id="UP000238479">
    <property type="component" value="Chromosome 2"/>
</dbReference>
<comment type="caution">
    <text evidence="1">The sequence shown here is derived from an EMBL/GenBank/DDBJ whole genome shotgun (WGS) entry which is preliminary data.</text>
</comment>
<sequence>MFVFSPTVTSRGRIPLGLLLPPEKLLTVMSEGSKSDSVLRNFFMTAVGNTLTAAPLSTKTFVIGYPSM</sequence>
<protein>
    <submittedName>
        <fullName evidence="1">Uncharacterized protein</fullName>
    </submittedName>
</protein>
<proteinExistence type="predicted"/>
<dbReference type="AlphaFoldDB" id="A0A2P6RRA5"/>
<evidence type="ECO:0000313" key="2">
    <source>
        <dbReference type="Proteomes" id="UP000238479"/>
    </source>
</evidence>
<name>A0A2P6RRA5_ROSCH</name>
<keyword evidence="2" id="KW-1185">Reference proteome</keyword>
<dbReference type="EMBL" id="PDCK01000040">
    <property type="protein sequence ID" value="PRQ48960.1"/>
    <property type="molecule type" value="Genomic_DNA"/>
</dbReference>
<gene>
    <name evidence="1" type="ORF">RchiOBHm_Chr2g0116571</name>
</gene>